<evidence type="ECO:0000256" key="5">
    <source>
        <dbReference type="SAM" id="MobiDB-lite"/>
    </source>
</evidence>
<evidence type="ECO:0000256" key="2">
    <source>
        <dbReference type="ARBA" id="ARBA00022803"/>
    </source>
</evidence>
<dbReference type="Pfam" id="PF07719">
    <property type="entry name" value="TPR_2"/>
    <property type="match status" value="1"/>
</dbReference>
<dbReference type="FunFam" id="1.25.40.10:FF:000097">
    <property type="entry name" value="DnaJ homolog subfamily C member 7 homolog"/>
    <property type="match status" value="1"/>
</dbReference>
<dbReference type="Pfam" id="PF13432">
    <property type="entry name" value="TPR_16"/>
    <property type="match status" value="1"/>
</dbReference>
<name>A0A8S3UBN5_MYTED</name>
<dbReference type="PANTHER" id="PTHR45188">
    <property type="entry name" value="DNAJ PROTEIN P58IPK HOMOLOG"/>
    <property type="match status" value="1"/>
</dbReference>
<protein>
    <submittedName>
        <fullName evidence="7">DNAJC7</fullName>
    </submittedName>
</protein>
<dbReference type="Proteomes" id="UP000683360">
    <property type="component" value="Unassembled WGS sequence"/>
</dbReference>
<dbReference type="PROSITE" id="PS50005">
    <property type="entry name" value="TPR"/>
    <property type="match status" value="4"/>
</dbReference>
<dbReference type="SUPFAM" id="SSF48452">
    <property type="entry name" value="TPR-like"/>
    <property type="match status" value="1"/>
</dbReference>
<evidence type="ECO:0000256" key="4">
    <source>
        <dbReference type="PROSITE-ProRule" id="PRU00339"/>
    </source>
</evidence>
<keyword evidence="2 4" id="KW-0802">TPR repeat</keyword>
<proteinExistence type="predicted"/>
<evidence type="ECO:0000259" key="6">
    <source>
        <dbReference type="PROSITE" id="PS50076"/>
    </source>
</evidence>
<evidence type="ECO:0000256" key="3">
    <source>
        <dbReference type="ARBA" id="ARBA00023186"/>
    </source>
</evidence>
<dbReference type="InterPro" id="IPR019734">
    <property type="entry name" value="TPR_rpt"/>
</dbReference>
<feature type="domain" description="J" evidence="6">
    <location>
        <begin position="330"/>
        <end position="407"/>
    </location>
</feature>
<dbReference type="SMART" id="SM00028">
    <property type="entry name" value="TPR"/>
    <property type="match status" value="8"/>
</dbReference>
<dbReference type="Pfam" id="PF13181">
    <property type="entry name" value="TPR_8"/>
    <property type="match status" value="3"/>
</dbReference>
<dbReference type="PROSITE" id="PS00636">
    <property type="entry name" value="DNAJ_1"/>
    <property type="match status" value="1"/>
</dbReference>
<reference evidence="7" key="1">
    <citation type="submission" date="2021-03" db="EMBL/GenBank/DDBJ databases">
        <authorList>
            <person name="Bekaert M."/>
        </authorList>
    </citation>
    <scope>NUCLEOTIDE SEQUENCE</scope>
</reference>
<organism evidence="7 8">
    <name type="scientific">Mytilus edulis</name>
    <name type="common">Blue mussel</name>
    <dbReference type="NCBI Taxonomy" id="6550"/>
    <lineage>
        <taxon>Eukaryota</taxon>
        <taxon>Metazoa</taxon>
        <taxon>Spiralia</taxon>
        <taxon>Lophotrochozoa</taxon>
        <taxon>Mollusca</taxon>
        <taxon>Bivalvia</taxon>
        <taxon>Autobranchia</taxon>
        <taxon>Pteriomorphia</taxon>
        <taxon>Mytilida</taxon>
        <taxon>Mytiloidea</taxon>
        <taxon>Mytilidae</taxon>
        <taxon>Mytilinae</taxon>
        <taxon>Mytilus</taxon>
    </lineage>
</organism>
<sequence length="497" mass="56476">MEVDPQPTEDEVVDLTEDSSEPEIPEPDPEILAENKKEEGNTYYKQKLYQQALSCYSDAINLCPKFAAYYGNRAAVYMMLSKYKDALEDARQSVKLDDAFVKGYMREGKCHLALGDTMAAERCYKKVLDLETGNKTAQEDLKSASAVREYENMAETDFTKGDFRRAVFCMDRCIERCPACHRFKIKKAEALTLLGRYQEAQELANDMLQRDSLNADAIYVRGMCLYYNDNVDKAYQHFQKVLRLAPDHSKAKEIYKKAKALNAKKEEGNKEFRAGHLQAAYDLYSEALAIDPFNKFTNSKLYCNRGTCSAKLGKSQQCIDDCTKAVELDDTYLKAYLRRARSYMDMELYEEAVRDYEKVNKLDRTRDRHSHDTPEKQKDEEKIFKEIGEAYSVLSDPKKKERYDSGADIDDLEGGGGFDHIDPNMIFQQFFGGGGNGFSFGGGGGHSHGGGGFPVDLVSNLDKNYHLINSLRSFKNCKDMLTKTVLFKNTCCVCDVF</sequence>
<dbReference type="EMBL" id="CAJPWZ010002547">
    <property type="protein sequence ID" value="CAG2240095.1"/>
    <property type="molecule type" value="Genomic_DNA"/>
</dbReference>
<keyword evidence="3" id="KW-0143">Chaperone</keyword>
<feature type="region of interest" description="Disordered" evidence="5">
    <location>
        <begin position="1"/>
        <end position="31"/>
    </location>
</feature>
<dbReference type="Gene3D" id="1.25.40.10">
    <property type="entry name" value="Tetratricopeptide repeat domain"/>
    <property type="match status" value="3"/>
</dbReference>
<dbReference type="PROSITE" id="PS50076">
    <property type="entry name" value="DNAJ_2"/>
    <property type="match status" value="1"/>
</dbReference>
<dbReference type="SUPFAM" id="SSF46565">
    <property type="entry name" value="Chaperone J-domain"/>
    <property type="match status" value="1"/>
</dbReference>
<dbReference type="Gene3D" id="1.10.287.110">
    <property type="entry name" value="DnaJ domain"/>
    <property type="match status" value="1"/>
</dbReference>
<evidence type="ECO:0000313" key="8">
    <source>
        <dbReference type="Proteomes" id="UP000683360"/>
    </source>
</evidence>
<dbReference type="InterPro" id="IPR011990">
    <property type="entry name" value="TPR-like_helical_dom_sf"/>
</dbReference>
<dbReference type="Pfam" id="PF00226">
    <property type="entry name" value="DnaJ"/>
    <property type="match status" value="1"/>
</dbReference>
<dbReference type="AlphaFoldDB" id="A0A8S3UBN5"/>
<evidence type="ECO:0000256" key="1">
    <source>
        <dbReference type="ARBA" id="ARBA00022737"/>
    </source>
</evidence>
<dbReference type="InterPro" id="IPR013105">
    <property type="entry name" value="TPR_2"/>
</dbReference>
<gene>
    <name evidence="7" type="ORF">MEDL_52420</name>
</gene>
<feature type="repeat" description="TPR" evidence="4">
    <location>
        <begin position="33"/>
        <end position="66"/>
    </location>
</feature>
<comment type="caution">
    <text evidence="7">The sequence shown here is derived from an EMBL/GenBank/DDBJ whole genome shotgun (WGS) entry which is preliminary data.</text>
</comment>
<feature type="repeat" description="TPR" evidence="4">
    <location>
        <begin position="261"/>
        <end position="294"/>
    </location>
</feature>
<keyword evidence="1" id="KW-0677">Repeat</keyword>
<dbReference type="Pfam" id="PF13414">
    <property type="entry name" value="TPR_11"/>
    <property type="match status" value="1"/>
</dbReference>
<feature type="repeat" description="TPR" evidence="4">
    <location>
        <begin position="333"/>
        <end position="366"/>
    </location>
</feature>
<dbReference type="OrthoDB" id="765884at2759"/>
<feature type="repeat" description="TPR" evidence="4">
    <location>
        <begin position="215"/>
        <end position="248"/>
    </location>
</feature>
<dbReference type="InterPro" id="IPR001623">
    <property type="entry name" value="DnaJ_domain"/>
</dbReference>
<keyword evidence="8" id="KW-1185">Reference proteome</keyword>
<dbReference type="InterPro" id="IPR018253">
    <property type="entry name" value="DnaJ_domain_CS"/>
</dbReference>
<dbReference type="PANTHER" id="PTHR45188:SF2">
    <property type="entry name" value="DNAJ HOMOLOG SUBFAMILY C MEMBER 7"/>
    <property type="match status" value="1"/>
</dbReference>
<evidence type="ECO:0000313" key="7">
    <source>
        <dbReference type="EMBL" id="CAG2240095.1"/>
    </source>
</evidence>
<dbReference type="InterPro" id="IPR036869">
    <property type="entry name" value="J_dom_sf"/>
</dbReference>
<accession>A0A8S3UBN5</accession>